<organism evidence="2 3">
    <name type="scientific">Eschrichtius robustus</name>
    <name type="common">California gray whale</name>
    <name type="synonym">Eschrichtius gibbosus</name>
    <dbReference type="NCBI Taxonomy" id="9764"/>
    <lineage>
        <taxon>Eukaryota</taxon>
        <taxon>Metazoa</taxon>
        <taxon>Chordata</taxon>
        <taxon>Craniata</taxon>
        <taxon>Vertebrata</taxon>
        <taxon>Euteleostomi</taxon>
        <taxon>Mammalia</taxon>
        <taxon>Eutheria</taxon>
        <taxon>Laurasiatheria</taxon>
        <taxon>Artiodactyla</taxon>
        <taxon>Whippomorpha</taxon>
        <taxon>Cetacea</taxon>
        <taxon>Mysticeti</taxon>
        <taxon>Eschrichtiidae</taxon>
        <taxon>Eschrichtius</taxon>
    </lineage>
</organism>
<dbReference type="GO" id="GO:0005938">
    <property type="term" value="C:cell cortex"/>
    <property type="evidence" value="ECO:0007669"/>
    <property type="project" value="TreeGrafter"/>
</dbReference>
<dbReference type="SUPFAM" id="SSF50156">
    <property type="entry name" value="PDZ domain-like"/>
    <property type="match status" value="1"/>
</dbReference>
<evidence type="ECO:0000313" key="3">
    <source>
        <dbReference type="Proteomes" id="UP001159641"/>
    </source>
</evidence>
<dbReference type="InterPro" id="IPR001478">
    <property type="entry name" value="PDZ"/>
</dbReference>
<dbReference type="PROSITE" id="PS50106">
    <property type="entry name" value="PDZ"/>
    <property type="match status" value="1"/>
</dbReference>
<dbReference type="GO" id="GO:0005886">
    <property type="term" value="C:plasma membrane"/>
    <property type="evidence" value="ECO:0007669"/>
    <property type="project" value="TreeGrafter"/>
</dbReference>
<comment type="caution">
    <text evidence="2">The sequence shown here is derived from an EMBL/GenBank/DDBJ whole genome shotgun (WGS) entry which is preliminary data.</text>
</comment>
<dbReference type="EMBL" id="JAIQCJ010000828">
    <property type="protein sequence ID" value="KAJ8794487.1"/>
    <property type="molecule type" value="Genomic_DNA"/>
</dbReference>
<reference evidence="2 3" key="1">
    <citation type="submission" date="2022-11" db="EMBL/GenBank/DDBJ databases">
        <title>Whole genome sequence of Eschrichtius robustus ER-17-0199.</title>
        <authorList>
            <person name="Bruniche-Olsen A."/>
            <person name="Black A.N."/>
            <person name="Fields C.J."/>
            <person name="Walden K."/>
            <person name="Dewoody J.A."/>
        </authorList>
    </citation>
    <scope>NUCLEOTIDE SEQUENCE [LARGE SCALE GENOMIC DNA]</scope>
    <source>
        <strain evidence="2">ER-17-0199</strain>
        <tissue evidence="2">Blubber</tissue>
    </source>
</reference>
<sequence length="114" mass="12222">MNCGPDAKLVQQTPLSVFLTHSFSSRAKDAAADGPPGIPTQTIIPVKHTVKIDKDDLLQDYGFHISETLPLTVVAVTAGGSAHGKLLPGDQILQMNNEPAEDLSCERAVDILRY</sequence>
<gene>
    <name evidence="2" type="ORF">J1605_018940</name>
</gene>
<dbReference type="Proteomes" id="UP001159641">
    <property type="component" value="Unassembled WGS sequence"/>
</dbReference>
<keyword evidence="3" id="KW-1185">Reference proteome</keyword>
<dbReference type="Gene3D" id="2.30.42.10">
    <property type="match status" value="1"/>
</dbReference>
<evidence type="ECO:0000259" key="1">
    <source>
        <dbReference type="PROSITE" id="PS50106"/>
    </source>
</evidence>
<dbReference type="PANTHER" id="PTHR46221">
    <property type="entry name" value="FERM AND PDZ DOMAIN-CONTAINING PROTEIN FAMILY MEMBER"/>
    <property type="match status" value="1"/>
</dbReference>
<dbReference type="InterPro" id="IPR036034">
    <property type="entry name" value="PDZ_sf"/>
</dbReference>
<feature type="domain" description="PDZ" evidence="1">
    <location>
        <begin position="49"/>
        <end position="114"/>
    </location>
</feature>
<evidence type="ECO:0000313" key="2">
    <source>
        <dbReference type="EMBL" id="KAJ8794487.1"/>
    </source>
</evidence>
<dbReference type="FunFam" id="2.30.42.10:FF:000168">
    <property type="entry name" value="FERM and PDZ domain-containing protein 1"/>
    <property type="match status" value="1"/>
</dbReference>
<accession>A0AB34HSB1</accession>
<dbReference type="Pfam" id="PF00595">
    <property type="entry name" value="PDZ"/>
    <property type="match status" value="1"/>
</dbReference>
<dbReference type="AlphaFoldDB" id="A0AB34HSB1"/>
<protein>
    <recommendedName>
        <fullName evidence="1">PDZ domain-containing protein</fullName>
    </recommendedName>
</protein>
<name>A0AB34HSB1_ESCRO</name>
<proteinExistence type="predicted"/>
<dbReference type="PANTHER" id="PTHR46221:SF2">
    <property type="entry name" value="FERM AND PDZ DOMAIN-CONTAINING PROTEIN 1"/>
    <property type="match status" value="1"/>
</dbReference>